<keyword evidence="2" id="KW-0456">Lyase</keyword>
<proteinExistence type="predicted"/>
<evidence type="ECO:0008006" key="6">
    <source>
        <dbReference type="Google" id="ProtNLM"/>
    </source>
</evidence>
<dbReference type="SUPFAM" id="SSF51998">
    <property type="entry name" value="PFL-like glycyl radical enzymes"/>
    <property type="match status" value="1"/>
</dbReference>
<evidence type="ECO:0000259" key="4">
    <source>
        <dbReference type="PROSITE" id="PS51554"/>
    </source>
</evidence>
<dbReference type="InterPro" id="IPR051215">
    <property type="entry name" value="GRE"/>
</dbReference>
<keyword evidence="1" id="KW-0556">Organic radical</keyword>
<dbReference type="GO" id="GO:0005829">
    <property type="term" value="C:cytosol"/>
    <property type="evidence" value="ECO:0007669"/>
    <property type="project" value="TreeGrafter"/>
</dbReference>
<dbReference type="PANTHER" id="PTHR43641">
    <property type="entry name" value="FORMATE ACETYLTRANSFERASE 3-RELATED"/>
    <property type="match status" value="1"/>
</dbReference>
<accession>X1BFT9</accession>
<evidence type="ECO:0000256" key="2">
    <source>
        <dbReference type="ARBA" id="ARBA00023239"/>
    </source>
</evidence>
<feature type="domain" description="Glycine radical" evidence="3">
    <location>
        <begin position="76"/>
        <end position="196"/>
    </location>
</feature>
<feature type="domain" description="PFL" evidence="4">
    <location>
        <begin position="1"/>
        <end position="69"/>
    </location>
</feature>
<evidence type="ECO:0000259" key="3">
    <source>
        <dbReference type="PROSITE" id="PS51149"/>
    </source>
</evidence>
<dbReference type="Pfam" id="PF01228">
    <property type="entry name" value="Gly_radical"/>
    <property type="match status" value="1"/>
</dbReference>
<dbReference type="PROSITE" id="PS51149">
    <property type="entry name" value="GLY_RADICAL_2"/>
    <property type="match status" value="1"/>
</dbReference>
<evidence type="ECO:0000313" key="5">
    <source>
        <dbReference type="EMBL" id="GAG80062.1"/>
    </source>
</evidence>
<organism evidence="5">
    <name type="scientific">marine sediment metagenome</name>
    <dbReference type="NCBI Taxonomy" id="412755"/>
    <lineage>
        <taxon>unclassified sequences</taxon>
        <taxon>metagenomes</taxon>
        <taxon>ecological metagenomes</taxon>
    </lineage>
</organism>
<dbReference type="PANTHER" id="PTHR43641:SF2">
    <property type="entry name" value="DEHYDRATASE YBIW-RELATED"/>
    <property type="match status" value="1"/>
</dbReference>
<dbReference type="GO" id="GO:0016829">
    <property type="term" value="F:lyase activity"/>
    <property type="evidence" value="ECO:0007669"/>
    <property type="project" value="UniProtKB-KW"/>
</dbReference>
<evidence type="ECO:0000256" key="1">
    <source>
        <dbReference type="ARBA" id="ARBA00022818"/>
    </source>
</evidence>
<dbReference type="EMBL" id="BART01013696">
    <property type="protein sequence ID" value="GAG80062.1"/>
    <property type="molecule type" value="Genomic_DNA"/>
</dbReference>
<feature type="non-terminal residue" evidence="5">
    <location>
        <position position="1"/>
    </location>
</feature>
<protein>
    <recommendedName>
        <fullName evidence="6">Glycine radical domain-containing protein</fullName>
    </recommendedName>
</protein>
<dbReference type="InterPro" id="IPR004184">
    <property type="entry name" value="PFL_dom"/>
</dbReference>
<name>X1BFT9_9ZZZZ</name>
<reference evidence="5" key="1">
    <citation type="journal article" date="2014" name="Front. Microbiol.">
        <title>High frequency of phylogenetically diverse reductive dehalogenase-homologous genes in deep subseafloor sedimentary metagenomes.</title>
        <authorList>
            <person name="Kawai M."/>
            <person name="Futagami T."/>
            <person name="Toyoda A."/>
            <person name="Takaki Y."/>
            <person name="Nishi S."/>
            <person name="Hori S."/>
            <person name="Arai W."/>
            <person name="Tsubouchi T."/>
            <person name="Morono Y."/>
            <person name="Uchiyama I."/>
            <person name="Ito T."/>
            <person name="Fujiyama A."/>
            <person name="Inagaki F."/>
            <person name="Takami H."/>
        </authorList>
    </citation>
    <scope>NUCLEOTIDE SEQUENCE</scope>
    <source>
        <strain evidence="5">Expedition CK06-06</strain>
    </source>
</reference>
<dbReference type="PROSITE" id="PS51554">
    <property type="entry name" value="PFL"/>
    <property type="match status" value="1"/>
</dbReference>
<dbReference type="InterPro" id="IPR001150">
    <property type="entry name" value="Gly_radical"/>
</dbReference>
<dbReference type="Pfam" id="PF02901">
    <property type="entry name" value="PFL-like"/>
    <property type="match status" value="1"/>
</dbReference>
<comment type="caution">
    <text evidence="5">The sequence shown here is derived from an EMBL/GenBank/DDBJ whole genome shotgun (WGS) entry which is preliminary data.</text>
</comment>
<dbReference type="Gene3D" id="3.20.70.20">
    <property type="match status" value="1"/>
</dbReference>
<dbReference type="AlphaFoldDB" id="X1BFT9"/>
<sequence>RQLLINKTIKYGNDDDYADSIMVDVFEAYFKAVDGRKNTKGGTYHVNLLPTTVHVYFGSVIGALPDGRLAGMPLSEGVSPVQGMDRNGPTAVLRSVAKMDHARTGGTLLNQKFTPQILNDDKSLDMLVQLVRTYFKLDGHHIQFNVVDADTLKAAKANPEGHRDLIVRVAGYSDYFCDLSDALQDEIITRTQHESFS</sequence>
<gene>
    <name evidence="5" type="ORF">S01H4_27844</name>
</gene>